<evidence type="ECO:0000259" key="3">
    <source>
        <dbReference type="Pfam" id="PF04321"/>
    </source>
</evidence>
<comment type="similarity">
    <text evidence="1 2">Belongs to the dTDP-4-dehydrorhamnose reductase family.</text>
</comment>
<dbReference type="EC" id="1.1.1.133" evidence="2"/>
<dbReference type="Pfam" id="PF04321">
    <property type="entry name" value="RmlD_sub_bind"/>
    <property type="match status" value="1"/>
</dbReference>
<keyword evidence="5" id="KW-1185">Reference proteome</keyword>
<protein>
    <recommendedName>
        <fullName evidence="2">dTDP-4-dehydrorhamnose reductase</fullName>
        <ecNumber evidence="2">1.1.1.133</ecNumber>
    </recommendedName>
</protein>
<proteinExistence type="inferred from homology"/>
<dbReference type="UniPathway" id="UPA00124"/>
<sequence>MSTADRGELALLVPGGRGQLGRELQRRAKGVAGLVHAPGSAELDIRDAQDVSDEVDSFAEAARDNNLRPVVLNAAAHTAVDAAEGEPELAAAINVDGAAALARACARRRVPLVHLSTDYVFDGTATVPYEPTDPTGPRAVYGRTKLAGEQEVLAAAERAWVVRTAWVYGAGGANFVKTMVRLAGERDTVTVVDDQIGAPTWTGDLADGLLELAGLLAARRDPAQRVLHCTNGGRASWFEFARAVFAEIGADPERVLPCTTADFPRPAPRPGYSVLSPRAWAEAGLSPLRDWRSSLADAFVQDGPALRGEA</sequence>
<dbReference type="RefSeq" id="WP_184482366.1">
    <property type="nucleotide sequence ID" value="NZ_JACHIV010000001.1"/>
</dbReference>
<evidence type="ECO:0000313" key="4">
    <source>
        <dbReference type="EMBL" id="MBB5071772.1"/>
    </source>
</evidence>
<dbReference type="GO" id="GO:0008831">
    <property type="term" value="F:dTDP-4-dehydrorhamnose reductase activity"/>
    <property type="evidence" value="ECO:0007669"/>
    <property type="project" value="UniProtKB-EC"/>
</dbReference>
<comment type="caution">
    <text evidence="4">The sequence shown here is derived from an EMBL/GenBank/DDBJ whole genome shotgun (WGS) entry which is preliminary data.</text>
</comment>
<reference evidence="4 5" key="1">
    <citation type="submission" date="2020-08" db="EMBL/GenBank/DDBJ databases">
        <title>Sequencing the genomes of 1000 actinobacteria strains.</title>
        <authorList>
            <person name="Klenk H.-P."/>
        </authorList>
    </citation>
    <scope>NUCLEOTIDE SEQUENCE [LARGE SCALE GENOMIC DNA]</scope>
    <source>
        <strain evidence="4 5">DSM 45582</strain>
    </source>
</reference>
<dbReference type="Proteomes" id="UP000580474">
    <property type="component" value="Unassembled WGS sequence"/>
</dbReference>
<feature type="domain" description="RmlD-like substrate binding" evidence="3">
    <location>
        <begin position="11"/>
        <end position="299"/>
    </location>
</feature>
<dbReference type="InterPro" id="IPR036291">
    <property type="entry name" value="NAD(P)-bd_dom_sf"/>
</dbReference>
<organism evidence="4 5">
    <name type="scientific">Saccharopolyspora gloriosae</name>
    <dbReference type="NCBI Taxonomy" id="455344"/>
    <lineage>
        <taxon>Bacteria</taxon>
        <taxon>Bacillati</taxon>
        <taxon>Actinomycetota</taxon>
        <taxon>Actinomycetes</taxon>
        <taxon>Pseudonocardiales</taxon>
        <taxon>Pseudonocardiaceae</taxon>
        <taxon>Saccharopolyspora</taxon>
    </lineage>
</organism>
<evidence type="ECO:0000256" key="1">
    <source>
        <dbReference type="ARBA" id="ARBA00010944"/>
    </source>
</evidence>
<dbReference type="InterPro" id="IPR029903">
    <property type="entry name" value="RmlD-like-bd"/>
</dbReference>
<keyword evidence="2 4" id="KW-0560">Oxidoreductase</keyword>
<dbReference type="SUPFAM" id="SSF51735">
    <property type="entry name" value="NAD(P)-binding Rossmann-fold domains"/>
    <property type="match status" value="1"/>
</dbReference>
<dbReference type="CDD" id="cd05254">
    <property type="entry name" value="dTDP_HR_like_SDR_e"/>
    <property type="match status" value="1"/>
</dbReference>
<accession>A0A840NRL8</accession>
<dbReference type="GO" id="GO:0019305">
    <property type="term" value="P:dTDP-rhamnose biosynthetic process"/>
    <property type="evidence" value="ECO:0007669"/>
    <property type="project" value="UniProtKB-UniPathway"/>
</dbReference>
<dbReference type="AlphaFoldDB" id="A0A840NRL8"/>
<dbReference type="PANTHER" id="PTHR10491">
    <property type="entry name" value="DTDP-4-DEHYDRORHAMNOSE REDUCTASE"/>
    <property type="match status" value="1"/>
</dbReference>
<evidence type="ECO:0000313" key="5">
    <source>
        <dbReference type="Proteomes" id="UP000580474"/>
    </source>
</evidence>
<name>A0A840NRL8_9PSEU</name>
<keyword evidence="2" id="KW-0521">NADP</keyword>
<dbReference type="NCBIfam" id="TIGR01214">
    <property type="entry name" value="rmlD"/>
    <property type="match status" value="1"/>
</dbReference>
<dbReference type="Gene3D" id="3.40.50.720">
    <property type="entry name" value="NAD(P)-binding Rossmann-like Domain"/>
    <property type="match status" value="1"/>
</dbReference>
<gene>
    <name evidence="4" type="ORF">BJ969_004860</name>
</gene>
<evidence type="ECO:0000256" key="2">
    <source>
        <dbReference type="RuleBase" id="RU364082"/>
    </source>
</evidence>
<comment type="function">
    <text evidence="2">Catalyzes the reduction of dTDP-6-deoxy-L-lyxo-4-hexulose to yield dTDP-L-rhamnose.</text>
</comment>
<dbReference type="InterPro" id="IPR005913">
    <property type="entry name" value="dTDP_dehydrorham_reduct"/>
</dbReference>
<dbReference type="PANTHER" id="PTHR10491:SF4">
    <property type="entry name" value="METHIONINE ADENOSYLTRANSFERASE 2 SUBUNIT BETA"/>
    <property type="match status" value="1"/>
</dbReference>
<dbReference type="GO" id="GO:0005829">
    <property type="term" value="C:cytosol"/>
    <property type="evidence" value="ECO:0007669"/>
    <property type="project" value="TreeGrafter"/>
</dbReference>
<comment type="pathway">
    <text evidence="2">Carbohydrate biosynthesis; dTDP-L-rhamnose biosynthesis.</text>
</comment>
<dbReference type="EMBL" id="JACHIV010000001">
    <property type="protein sequence ID" value="MBB5071772.1"/>
    <property type="molecule type" value="Genomic_DNA"/>
</dbReference>
<dbReference type="Gene3D" id="3.90.25.10">
    <property type="entry name" value="UDP-galactose 4-epimerase, domain 1"/>
    <property type="match status" value="1"/>
</dbReference>